<dbReference type="RefSeq" id="WP_098194941.1">
    <property type="nucleotide sequence ID" value="NZ_CP023777.1"/>
</dbReference>
<keyword evidence="3" id="KW-1185">Reference proteome</keyword>
<keyword evidence="1" id="KW-0732">Signal</keyword>
<evidence type="ECO:0000313" key="3">
    <source>
        <dbReference type="Proteomes" id="UP000220133"/>
    </source>
</evidence>
<name>A0A291QX84_9BACT</name>
<reference evidence="2 3" key="1">
    <citation type="submission" date="2017-10" db="EMBL/GenBank/DDBJ databases">
        <title>Paenichitinophaga pekingensis gen. nov., sp. nov., isolated from activated sludge.</title>
        <authorList>
            <person name="Jin D."/>
            <person name="Kong X."/>
            <person name="Deng Y."/>
            <person name="Bai Z."/>
        </authorList>
    </citation>
    <scope>NUCLEOTIDE SEQUENCE [LARGE SCALE GENOMIC DNA]</scope>
    <source>
        <strain evidence="2 3">13</strain>
    </source>
</reference>
<proteinExistence type="predicted"/>
<evidence type="ECO:0000313" key="2">
    <source>
        <dbReference type="EMBL" id="ATL48568.1"/>
    </source>
</evidence>
<evidence type="ECO:0000256" key="1">
    <source>
        <dbReference type="SAM" id="SignalP"/>
    </source>
</evidence>
<dbReference type="OrthoDB" id="656399at2"/>
<dbReference type="KEGG" id="cbae:COR50_16140"/>
<feature type="signal peptide" evidence="1">
    <location>
        <begin position="1"/>
        <end position="23"/>
    </location>
</feature>
<organism evidence="2 3">
    <name type="scientific">Chitinophaga caeni</name>
    <dbReference type="NCBI Taxonomy" id="2029983"/>
    <lineage>
        <taxon>Bacteria</taxon>
        <taxon>Pseudomonadati</taxon>
        <taxon>Bacteroidota</taxon>
        <taxon>Chitinophagia</taxon>
        <taxon>Chitinophagales</taxon>
        <taxon>Chitinophagaceae</taxon>
        <taxon>Chitinophaga</taxon>
    </lineage>
</organism>
<feature type="chain" id="PRO_5012900372" description="DUF4252 domain-containing protein" evidence="1">
    <location>
        <begin position="24"/>
        <end position="173"/>
    </location>
</feature>
<accession>A0A291QX84</accession>
<sequence length="173" mass="19104">MKLIRLLVATTVCFSLLLSSADAQKKYLRQFKNEYRDMGYCTFGIGVGALPMGIAKTVLRSVKMEQEDRAWANLVSKVRNLKIYIVSLTDGSEFERSAINKLKSNLTGKGHCDLLVEASGNGGHVSLYNTGKDNKIGHLVMLVHDGSDMILLHMNTRLSIEDMKVVANEIAKG</sequence>
<dbReference type="Pfam" id="PF14060">
    <property type="entry name" value="DUF4252"/>
    <property type="match status" value="1"/>
</dbReference>
<dbReference type="AlphaFoldDB" id="A0A291QX84"/>
<protein>
    <recommendedName>
        <fullName evidence="4">DUF4252 domain-containing protein</fullName>
    </recommendedName>
</protein>
<evidence type="ECO:0008006" key="4">
    <source>
        <dbReference type="Google" id="ProtNLM"/>
    </source>
</evidence>
<gene>
    <name evidence="2" type="ORF">COR50_16140</name>
</gene>
<dbReference type="EMBL" id="CP023777">
    <property type="protein sequence ID" value="ATL48568.1"/>
    <property type="molecule type" value="Genomic_DNA"/>
</dbReference>
<dbReference type="Proteomes" id="UP000220133">
    <property type="component" value="Chromosome"/>
</dbReference>
<dbReference type="InterPro" id="IPR025348">
    <property type="entry name" value="DUF4252"/>
</dbReference>